<dbReference type="Proteomes" id="UP001444661">
    <property type="component" value="Unassembled WGS sequence"/>
</dbReference>
<name>A0ABR1T5D8_9PEZI</name>
<dbReference type="EMBL" id="JAQQWK010000005">
    <property type="protein sequence ID" value="KAK8041799.1"/>
    <property type="molecule type" value="Genomic_DNA"/>
</dbReference>
<accession>A0ABR1T5D8</accession>
<protein>
    <recommendedName>
        <fullName evidence="3">Class II aldolase/adducin N-terminal domain-containing protein</fullName>
    </recommendedName>
</protein>
<gene>
    <name evidence="1" type="ORF">PG993_006322</name>
</gene>
<sequence>MKVPNDPQGWAIIDEDTHITNNSRHGKVPVALFANHGCVTFEEGYTDQYKLVKEDFEAIVSSATRAS</sequence>
<evidence type="ECO:0000313" key="2">
    <source>
        <dbReference type="Proteomes" id="UP001444661"/>
    </source>
</evidence>
<organism evidence="1 2">
    <name type="scientific">Apiospora rasikravindrae</name>
    <dbReference type="NCBI Taxonomy" id="990691"/>
    <lineage>
        <taxon>Eukaryota</taxon>
        <taxon>Fungi</taxon>
        <taxon>Dikarya</taxon>
        <taxon>Ascomycota</taxon>
        <taxon>Pezizomycotina</taxon>
        <taxon>Sordariomycetes</taxon>
        <taxon>Xylariomycetidae</taxon>
        <taxon>Amphisphaeriales</taxon>
        <taxon>Apiosporaceae</taxon>
        <taxon>Apiospora</taxon>
    </lineage>
</organism>
<evidence type="ECO:0000313" key="1">
    <source>
        <dbReference type="EMBL" id="KAK8041799.1"/>
    </source>
</evidence>
<comment type="caution">
    <text evidence="1">The sequence shown here is derived from an EMBL/GenBank/DDBJ whole genome shotgun (WGS) entry which is preliminary data.</text>
</comment>
<proteinExistence type="predicted"/>
<evidence type="ECO:0008006" key="3">
    <source>
        <dbReference type="Google" id="ProtNLM"/>
    </source>
</evidence>
<reference evidence="1 2" key="1">
    <citation type="submission" date="2023-01" db="EMBL/GenBank/DDBJ databases">
        <title>Analysis of 21 Apiospora genomes using comparative genomics revels a genus with tremendous synthesis potential of carbohydrate active enzymes and secondary metabolites.</title>
        <authorList>
            <person name="Sorensen T."/>
        </authorList>
    </citation>
    <scope>NUCLEOTIDE SEQUENCE [LARGE SCALE GENOMIC DNA]</scope>
    <source>
        <strain evidence="1 2">CBS 33761</strain>
    </source>
</reference>
<keyword evidence="2" id="KW-1185">Reference proteome</keyword>